<reference evidence="3" key="3">
    <citation type="submission" date="2015-04" db="UniProtKB">
        <authorList>
            <consortium name="EnsemblPlants"/>
        </authorList>
    </citation>
    <scope>IDENTIFICATION</scope>
    <source>
        <strain evidence="3">cv. Jemalong A17</strain>
    </source>
</reference>
<dbReference type="AlphaFoldDB" id="G7K2R2"/>
<evidence type="ECO:0000313" key="3">
    <source>
        <dbReference type="EnsemblPlants" id="AES96238"/>
    </source>
</evidence>
<gene>
    <name evidence="2" type="ordered locus">MTR_5g034860</name>
</gene>
<feature type="transmembrane region" description="Helical" evidence="1">
    <location>
        <begin position="34"/>
        <end position="56"/>
    </location>
</feature>
<keyword evidence="1" id="KW-0472">Membrane</keyword>
<keyword evidence="1 2" id="KW-0812">Transmembrane</keyword>
<dbReference type="HOGENOM" id="CLU_2926093_0_0_1"/>
<dbReference type="Proteomes" id="UP000002051">
    <property type="component" value="Chromosome 5"/>
</dbReference>
<dbReference type="EMBL" id="CM001221">
    <property type="protein sequence ID" value="AES96238.1"/>
    <property type="molecule type" value="Genomic_DNA"/>
</dbReference>
<reference evidence="2 4" key="2">
    <citation type="journal article" date="2014" name="BMC Genomics">
        <title>An improved genome release (version Mt4.0) for the model legume Medicago truncatula.</title>
        <authorList>
            <person name="Tang H."/>
            <person name="Krishnakumar V."/>
            <person name="Bidwell S."/>
            <person name="Rosen B."/>
            <person name="Chan A."/>
            <person name="Zhou S."/>
            <person name="Gentzbittel L."/>
            <person name="Childs K.L."/>
            <person name="Yandell M."/>
            <person name="Gundlach H."/>
            <person name="Mayer K.F."/>
            <person name="Schwartz D.C."/>
            <person name="Town C.D."/>
        </authorList>
    </citation>
    <scope>GENOME REANNOTATION</scope>
    <source>
        <strain evidence="3 4">cv. Jemalong A17</strain>
    </source>
</reference>
<protein>
    <submittedName>
        <fullName evidence="2">Transmembrane protein, putative</fullName>
    </submittedName>
</protein>
<evidence type="ECO:0000256" key="1">
    <source>
        <dbReference type="SAM" id="Phobius"/>
    </source>
</evidence>
<evidence type="ECO:0000313" key="2">
    <source>
        <dbReference type="EMBL" id="AES96238.1"/>
    </source>
</evidence>
<reference evidence="2 4" key="1">
    <citation type="journal article" date="2011" name="Nature">
        <title>The Medicago genome provides insight into the evolution of rhizobial symbioses.</title>
        <authorList>
            <person name="Young N.D."/>
            <person name="Debelle F."/>
            <person name="Oldroyd G.E."/>
            <person name="Geurts R."/>
            <person name="Cannon S.B."/>
            <person name="Udvardi M.K."/>
            <person name="Benedito V.A."/>
            <person name="Mayer K.F."/>
            <person name="Gouzy J."/>
            <person name="Schoof H."/>
            <person name="Van de Peer Y."/>
            <person name="Proost S."/>
            <person name="Cook D.R."/>
            <person name="Meyers B.C."/>
            <person name="Spannagl M."/>
            <person name="Cheung F."/>
            <person name="De Mita S."/>
            <person name="Krishnakumar V."/>
            <person name="Gundlach H."/>
            <person name="Zhou S."/>
            <person name="Mudge J."/>
            <person name="Bharti A.K."/>
            <person name="Murray J.D."/>
            <person name="Naoumkina M.A."/>
            <person name="Rosen B."/>
            <person name="Silverstein K.A."/>
            <person name="Tang H."/>
            <person name="Rombauts S."/>
            <person name="Zhao P.X."/>
            <person name="Zhou P."/>
            <person name="Barbe V."/>
            <person name="Bardou P."/>
            <person name="Bechner M."/>
            <person name="Bellec A."/>
            <person name="Berger A."/>
            <person name="Berges H."/>
            <person name="Bidwell S."/>
            <person name="Bisseling T."/>
            <person name="Choisne N."/>
            <person name="Couloux A."/>
            <person name="Denny R."/>
            <person name="Deshpande S."/>
            <person name="Dai X."/>
            <person name="Doyle J.J."/>
            <person name="Dudez A.M."/>
            <person name="Farmer A.D."/>
            <person name="Fouteau S."/>
            <person name="Franken C."/>
            <person name="Gibelin C."/>
            <person name="Gish J."/>
            <person name="Goldstein S."/>
            <person name="Gonzalez A.J."/>
            <person name="Green P.J."/>
            <person name="Hallab A."/>
            <person name="Hartog M."/>
            <person name="Hua A."/>
            <person name="Humphray S.J."/>
            <person name="Jeong D.H."/>
            <person name="Jing Y."/>
            <person name="Jocker A."/>
            <person name="Kenton S.M."/>
            <person name="Kim D.J."/>
            <person name="Klee K."/>
            <person name="Lai H."/>
            <person name="Lang C."/>
            <person name="Lin S."/>
            <person name="Macmil S.L."/>
            <person name="Magdelenat G."/>
            <person name="Matthews L."/>
            <person name="McCorrison J."/>
            <person name="Monaghan E.L."/>
            <person name="Mun J.H."/>
            <person name="Najar F.Z."/>
            <person name="Nicholson C."/>
            <person name="Noirot C."/>
            <person name="O'Bleness M."/>
            <person name="Paule C.R."/>
            <person name="Poulain J."/>
            <person name="Prion F."/>
            <person name="Qin B."/>
            <person name="Qu C."/>
            <person name="Retzel E.F."/>
            <person name="Riddle C."/>
            <person name="Sallet E."/>
            <person name="Samain S."/>
            <person name="Samson N."/>
            <person name="Sanders I."/>
            <person name="Saurat O."/>
            <person name="Scarpelli C."/>
            <person name="Schiex T."/>
            <person name="Segurens B."/>
            <person name="Severin A.J."/>
            <person name="Sherrier D.J."/>
            <person name="Shi R."/>
            <person name="Sims S."/>
            <person name="Singer S.R."/>
            <person name="Sinharoy S."/>
            <person name="Sterck L."/>
            <person name="Viollet A."/>
            <person name="Wang B.B."/>
            <person name="Wang K."/>
            <person name="Wang M."/>
            <person name="Wang X."/>
            <person name="Warfsmann J."/>
            <person name="Weissenbach J."/>
            <person name="White D.D."/>
            <person name="White J.D."/>
            <person name="Wiley G.B."/>
            <person name="Wincker P."/>
            <person name="Xing Y."/>
            <person name="Yang L."/>
            <person name="Yao Z."/>
            <person name="Ying F."/>
            <person name="Zhai J."/>
            <person name="Zhou L."/>
            <person name="Zuber A."/>
            <person name="Denarie J."/>
            <person name="Dixon R.A."/>
            <person name="May G.D."/>
            <person name="Schwartz D.C."/>
            <person name="Rogers J."/>
            <person name="Quetier F."/>
            <person name="Town C.D."/>
            <person name="Roe B.A."/>
        </authorList>
    </citation>
    <scope>NUCLEOTIDE SEQUENCE [LARGE SCALE GENOMIC DNA]</scope>
    <source>
        <strain evidence="2">A17</strain>
        <strain evidence="3 4">cv. Jemalong A17</strain>
    </source>
</reference>
<proteinExistence type="predicted"/>
<name>G7K2R2_MEDTR</name>
<dbReference type="PaxDb" id="3880-AES96238"/>
<accession>G7K2R2</accession>
<keyword evidence="1" id="KW-1133">Transmembrane helix</keyword>
<dbReference type="EnsemblPlants" id="AES96238">
    <property type="protein sequence ID" value="AES96238"/>
    <property type="gene ID" value="MTR_5g034860"/>
</dbReference>
<evidence type="ECO:0000313" key="4">
    <source>
        <dbReference type="Proteomes" id="UP000002051"/>
    </source>
</evidence>
<organism evidence="2 4">
    <name type="scientific">Medicago truncatula</name>
    <name type="common">Barrel medic</name>
    <name type="synonym">Medicago tribuloides</name>
    <dbReference type="NCBI Taxonomy" id="3880"/>
    <lineage>
        <taxon>Eukaryota</taxon>
        <taxon>Viridiplantae</taxon>
        <taxon>Streptophyta</taxon>
        <taxon>Embryophyta</taxon>
        <taxon>Tracheophyta</taxon>
        <taxon>Spermatophyta</taxon>
        <taxon>Magnoliopsida</taxon>
        <taxon>eudicotyledons</taxon>
        <taxon>Gunneridae</taxon>
        <taxon>Pentapetalae</taxon>
        <taxon>rosids</taxon>
        <taxon>fabids</taxon>
        <taxon>Fabales</taxon>
        <taxon>Fabaceae</taxon>
        <taxon>Papilionoideae</taxon>
        <taxon>50 kb inversion clade</taxon>
        <taxon>NPAAA clade</taxon>
        <taxon>Hologalegina</taxon>
        <taxon>IRL clade</taxon>
        <taxon>Trifolieae</taxon>
        <taxon>Medicago</taxon>
    </lineage>
</organism>
<sequence length="61" mass="7017">MADAAKEAREKIKGLDGQLTKNGEEVRLDQFDCLLFSLLFFGWRPLRITFLAFIGLKFIPK</sequence>
<keyword evidence="4" id="KW-1185">Reference proteome</keyword>